<gene>
    <name evidence="1" type="ORF">A3G90_00460</name>
</gene>
<protein>
    <submittedName>
        <fullName evidence="1">Uncharacterized protein</fullName>
    </submittedName>
</protein>
<evidence type="ECO:0000313" key="2">
    <source>
        <dbReference type="Proteomes" id="UP000177325"/>
    </source>
</evidence>
<accession>A0A1F6FFE0</accession>
<dbReference type="AlphaFoldDB" id="A0A1F6FFE0"/>
<evidence type="ECO:0000313" key="1">
    <source>
        <dbReference type="EMBL" id="OGG84550.1"/>
    </source>
</evidence>
<dbReference type="EMBL" id="MFMM01000001">
    <property type="protein sequence ID" value="OGG84550.1"/>
    <property type="molecule type" value="Genomic_DNA"/>
</dbReference>
<sequence>MPPDDNESLNIALDILSRHQERLEAVAWKAVTDFELEHAEVAVICGCYNFFWKEFINGLNPYAAKDAARFIKEGLTPVSISVTTLAGFADYLTEFPSDISLPKVAVDTDKVWLLILHEKGHAWLPLSAADSPRLTS</sequence>
<organism evidence="1 2">
    <name type="scientific">Candidatus Kaiserbacteria bacterium RIFCSPLOWO2_12_FULL_45_26</name>
    <dbReference type="NCBI Taxonomy" id="1798525"/>
    <lineage>
        <taxon>Bacteria</taxon>
        <taxon>Candidatus Kaiseribacteriota</taxon>
    </lineage>
</organism>
<reference evidence="1 2" key="1">
    <citation type="journal article" date="2016" name="Nat. Commun.">
        <title>Thousands of microbial genomes shed light on interconnected biogeochemical processes in an aquifer system.</title>
        <authorList>
            <person name="Anantharaman K."/>
            <person name="Brown C.T."/>
            <person name="Hug L.A."/>
            <person name="Sharon I."/>
            <person name="Castelle C.J."/>
            <person name="Probst A.J."/>
            <person name="Thomas B.C."/>
            <person name="Singh A."/>
            <person name="Wilkins M.J."/>
            <person name="Karaoz U."/>
            <person name="Brodie E.L."/>
            <person name="Williams K.H."/>
            <person name="Hubbard S.S."/>
            <person name="Banfield J.F."/>
        </authorList>
    </citation>
    <scope>NUCLEOTIDE SEQUENCE [LARGE SCALE GENOMIC DNA]</scope>
</reference>
<comment type="caution">
    <text evidence="1">The sequence shown here is derived from an EMBL/GenBank/DDBJ whole genome shotgun (WGS) entry which is preliminary data.</text>
</comment>
<proteinExistence type="predicted"/>
<name>A0A1F6FFE0_9BACT</name>
<dbReference type="Proteomes" id="UP000177325">
    <property type="component" value="Unassembled WGS sequence"/>
</dbReference>